<proteinExistence type="predicted"/>
<evidence type="ECO:0000256" key="1">
    <source>
        <dbReference type="SAM" id="MobiDB-lite"/>
    </source>
</evidence>
<reference evidence="2 3" key="1">
    <citation type="journal article" date="2019" name="Sci. Rep.">
        <title>Orb-weaving spider Araneus ventricosus genome elucidates the spidroin gene catalogue.</title>
        <authorList>
            <person name="Kono N."/>
            <person name="Nakamura H."/>
            <person name="Ohtoshi R."/>
            <person name="Moran D.A.P."/>
            <person name="Shinohara A."/>
            <person name="Yoshida Y."/>
            <person name="Fujiwara M."/>
            <person name="Mori M."/>
            <person name="Tomita M."/>
            <person name="Arakawa K."/>
        </authorList>
    </citation>
    <scope>NUCLEOTIDE SEQUENCE [LARGE SCALE GENOMIC DNA]</scope>
</reference>
<name>A0A4Y2RH13_ARAVE</name>
<protein>
    <submittedName>
        <fullName evidence="2">Uncharacterized protein</fullName>
    </submittedName>
</protein>
<organism evidence="2 3">
    <name type="scientific">Araneus ventricosus</name>
    <name type="common">Orbweaver spider</name>
    <name type="synonym">Epeira ventricosa</name>
    <dbReference type="NCBI Taxonomy" id="182803"/>
    <lineage>
        <taxon>Eukaryota</taxon>
        <taxon>Metazoa</taxon>
        <taxon>Ecdysozoa</taxon>
        <taxon>Arthropoda</taxon>
        <taxon>Chelicerata</taxon>
        <taxon>Arachnida</taxon>
        <taxon>Araneae</taxon>
        <taxon>Araneomorphae</taxon>
        <taxon>Entelegynae</taxon>
        <taxon>Araneoidea</taxon>
        <taxon>Araneidae</taxon>
        <taxon>Araneus</taxon>
    </lineage>
</organism>
<sequence length="110" mass="12459">MWSRDNIGFRAGGSNSTENPPCKRDWCMLSLPRSKRPRCIRSGSFELWMPAQVPYSASDHWSKLQVSFQNNPRVAAKQSISLSKVSPKPPSRQLISSLFFVLIKRVLPSP</sequence>
<keyword evidence="3" id="KW-1185">Reference proteome</keyword>
<comment type="caution">
    <text evidence="2">The sequence shown here is derived from an EMBL/GenBank/DDBJ whole genome shotgun (WGS) entry which is preliminary data.</text>
</comment>
<gene>
    <name evidence="2" type="ORF">AVEN_82516_1</name>
</gene>
<evidence type="ECO:0000313" key="2">
    <source>
        <dbReference type="EMBL" id="GBN74145.1"/>
    </source>
</evidence>
<accession>A0A4Y2RH13</accession>
<dbReference type="EMBL" id="BGPR01144445">
    <property type="protein sequence ID" value="GBN74145.1"/>
    <property type="molecule type" value="Genomic_DNA"/>
</dbReference>
<dbReference type="Proteomes" id="UP000499080">
    <property type="component" value="Unassembled WGS sequence"/>
</dbReference>
<evidence type="ECO:0000313" key="3">
    <source>
        <dbReference type="Proteomes" id="UP000499080"/>
    </source>
</evidence>
<dbReference type="AlphaFoldDB" id="A0A4Y2RH13"/>
<feature type="region of interest" description="Disordered" evidence="1">
    <location>
        <begin position="1"/>
        <end position="20"/>
    </location>
</feature>